<organism evidence="3 4">
    <name type="scientific">Streptomyces fradiae ATCC 10745 = DSM 40063</name>
    <dbReference type="NCBI Taxonomy" id="1319510"/>
    <lineage>
        <taxon>Bacteria</taxon>
        <taxon>Bacillati</taxon>
        <taxon>Actinomycetota</taxon>
        <taxon>Actinomycetes</taxon>
        <taxon>Kitasatosporales</taxon>
        <taxon>Streptomycetaceae</taxon>
        <taxon>Streptomyces</taxon>
    </lineage>
</organism>
<protein>
    <submittedName>
        <fullName evidence="3">Uncharacterized protein</fullName>
    </submittedName>
</protein>
<evidence type="ECO:0000313" key="3">
    <source>
        <dbReference type="EMBL" id="KAF0649189.1"/>
    </source>
</evidence>
<sequence length="190" mass="20167">MTQPTRPVAPPLGPPAPPGTPDLPPWRRAAEPAPAAEGPDWLDQLWDATTKDFTPTPQPEPDPDDDTHDEPDHTPPPPPWFTPQPAYWPTPPALPKPSLSDGTKRFLSNVGAGAAGYAVGLTPTLGSLIAECGQTYSISAALILGGGICGIAAFWDRRTRHWYRPLAWAARIPLASAITALALYAPAAHP</sequence>
<dbReference type="GeneID" id="91407047"/>
<evidence type="ECO:0000256" key="1">
    <source>
        <dbReference type="SAM" id="MobiDB-lite"/>
    </source>
</evidence>
<accession>A0ABQ6XTV1</accession>
<feature type="transmembrane region" description="Helical" evidence="2">
    <location>
        <begin position="136"/>
        <end position="155"/>
    </location>
</feature>
<feature type="region of interest" description="Disordered" evidence="1">
    <location>
        <begin position="1"/>
        <end position="100"/>
    </location>
</feature>
<gene>
    <name evidence="3" type="ORF">K701_13855</name>
</gene>
<keyword evidence="2" id="KW-0472">Membrane</keyword>
<feature type="transmembrane region" description="Helical" evidence="2">
    <location>
        <begin position="106"/>
        <end position="130"/>
    </location>
</feature>
<dbReference type="EMBL" id="ASYR01000016">
    <property type="protein sequence ID" value="KAF0649189.1"/>
    <property type="molecule type" value="Genomic_DNA"/>
</dbReference>
<comment type="caution">
    <text evidence="3">The sequence shown here is derived from an EMBL/GenBank/DDBJ whole genome shotgun (WGS) entry which is preliminary data.</text>
</comment>
<keyword evidence="2" id="KW-1133">Transmembrane helix</keyword>
<feature type="compositionally biased region" description="Pro residues" evidence="1">
    <location>
        <begin position="74"/>
        <end position="95"/>
    </location>
</feature>
<reference evidence="3 4" key="1">
    <citation type="submission" date="2013-05" db="EMBL/GenBank/DDBJ databases">
        <title>Genome Sequence of Streptomyces fradiae.</title>
        <authorList>
            <person name="Kirby R."/>
        </authorList>
    </citation>
    <scope>NUCLEOTIDE SEQUENCE [LARGE SCALE GENOMIC DNA]</scope>
    <source>
        <strain evidence="3 4">ATCC 10745</strain>
    </source>
</reference>
<dbReference type="Proteomes" id="UP000731519">
    <property type="component" value="Unassembled WGS sequence"/>
</dbReference>
<evidence type="ECO:0000313" key="4">
    <source>
        <dbReference type="Proteomes" id="UP000731519"/>
    </source>
</evidence>
<proteinExistence type="predicted"/>
<feature type="transmembrane region" description="Helical" evidence="2">
    <location>
        <begin position="167"/>
        <end position="187"/>
    </location>
</feature>
<dbReference type="RefSeq" id="WP_159311463.1">
    <property type="nucleotide sequence ID" value="NZ_ASYR01000016.1"/>
</dbReference>
<keyword evidence="2" id="KW-0812">Transmembrane</keyword>
<feature type="compositionally biased region" description="Pro residues" evidence="1">
    <location>
        <begin position="7"/>
        <end position="24"/>
    </location>
</feature>
<keyword evidence="4" id="KW-1185">Reference proteome</keyword>
<name>A0ABQ6XTV1_STRFR</name>
<evidence type="ECO:0000256" key="2">
    <source>
        <dbReference type="SAM" id="Phobius"/>
    </source>
</evidence>